<feature type="transmembrane region" description="Helical" evidence="2">
    <location>
        <begin position="81"/>
        <end position="98"/>
    </location>
</feature>
<dbReference type="Gene3D" id="3.30.565.10">
    <property type="entry name" value="Histidine kinase-like ATPase, C-terminal domain"/>
    <property type="match status" value="1"/>
</dbReference>
<accession>H1CYE3</accession>
<keyword evidence="4" id="KW-1185">Reference proteome</keyword>
<proteinExistence type="predicted"/>
<feature type="coiled-coil region" evidence="1">
    <location>
        <begin position="251"/>
        <end position="278"/>
    </location>
</feature>
<keyword evidence="2" id="KW-1133">Transmembrane helix</keyword>
<feature type="transmembrane region" description="Helical" evidence="2">
    <location>
        <begin position="44"/>
        <end position="61"/>
    </location>
</feature>
<dbReference type="RefSeq" id="WP_008858887.1">
    <property type="nucleotide sequence ID" value="NZ_JH591187.1"/>
</dbReference>
<dbReference type="STRING" id="742743.HMPREF9453_00381"/>
<evidence type="ECO:0000256" key="2">
    <source>
        <dbReference type="SAM" id="Phobius"/>
    </source>
</evidence>
<dbReference type="HOGENOM" id="CLU_047228_0_0_9"/>
<evidence type="ECO:0000256" key="1">
    <source>
        <dbReference type="SAM" id="Coils"/>
    </source>
</evidence>
<dbReference type="eggNOG" id="COG4585">
    <property type="taxonomic scope" value="Bacteria"/>
</dbReference>
<feature type="transmembrane region" description="Helical" evidence="2">
    <location>
        <begin position="105"/>
        <end position="132"/>
    </location>
</feature>
<keyword evidence="1" id="KW-0175">Coiled coil</keyword>
<keyword evidence="2" id="KW-0472">Membrane</keyword>
<dbReference type="Proteomes" id="UP000003277">
    <property type="component" value="Unassembled WGS sequence"/>
</dbReference>
<sequence>MANLYILPDSWLIALTLWTFLSLAAESFLVYYQSPLPSFQNTRQRLVEGAQLLVLLLIFDLLHDGMDGHSTGVTMMTYHEALRTVLVVLTSALFLYGGKEDKRNYILSAASFLILPLLDSILPLNLMLMLLICNVREAVLISQSYRQYHEGLTSLAIEEAINKMPEGIFLTREGGEPVLINNAMKQYMADILGKNVANGRLFWEEIGKRGEIFEEKDEIICRLEDGRIIRFTREPFTTPTGFGWQITAADITELEQMNRQLYEKNEALRKQNEKMKDLLDILVPLESREALRTIRFKIHDMMGQRISCLQQILNNRDYKNYGSIGRMLSRLLEDMEKEIKVKPDLILTELLGTYESLGIRFHIKGKLPEGAKGSLFVEILREAAVNAIIHGKADEITVTFEEENRYAMTVTDNGTGSSGPLKEGGGLSSIRTRVEKEKGTMAYTTGCPFILKVTIPVNDSLSS</sequence>
<evidence type="ECO:0008006" key="5">
    <source>
        <dbReference type="Google" id="ProtNLM"/>
    </source>
</evidence>
<organism evidence="3 4">
    <name type="scientific">Dialister succinatiphilus YIT 11850</name>
    <dbReference type="NCBI Taxonomy" id="742743"/>
    <lineage>
        <taxon>Bacteria</taxon>
        <taxon>Bacillati</taxon>
        <taxon>Bacillota</taxon>
        <taxon>Negativicutes</taxon>
        <taxon>Veillonellales</taxon>
        <taxon>Veillonellaceae</taxon>
        <taxon>Dialister</taxon>
    </lineage>
</organism>
<keyword evidence="2" id="KW-0812">Transmembrane</keyword>
<evidence type="ECO:0000313" key="4">
    <source>
        <dbReference type="Proteomes" id="UP000003277"/>
    </source>
</evidence>
<dbReference type="OrthoDB" id="9781904at2"/>
<dbReference type="PATRIC" id="fig|742743.3.peg.392"/>
<protein>
    <recommendedName>
        <fullName evidence="5">Histidine kinase/HSP90-like ATPase domain-containing protein</fullName>
    </recommendedName>
</protein>
<reference evidence="3 4" key="1">
    <citation type="submission" date="2011-11" db="EMBL/GenBank/DDBJ databases">
        <title>The Genome Sequence of Dialister succinatiphilus YIT 11850.</title>
        <authorList>
            <consortium name="The Broad Institute Genome Sequencing Platform"/>
            <person name="Earl A."/>
            <person name="Ward D."/>
            <person name="Feldgarden M."/>
            <person name="Gevers D."/>
            <person name="Morotomi M."/>
            <person name="Young S.K."/>
            <person name="Zeng Q."/>
            <person name="Gargeya S."/>
            <person name="Fitzgerald M."/>
            <person name="Haas B."/>
            <person name="Abouelleil A."/>
            <person name="Alvarado L."/>
            <person name="Arachchi H.M."/>
            <person name="Berlin A."/>
            <person name="Brown A."/>
            <person name="Chapman S.B."/>
            <person name="Dunbar C."/>
            <person name="Gearin G."/>
            <person name="Goldberg J."/>
            <person name="Griggs A."/>
            <person name="Gujja S."/>
            <person name="Heiman D."/>
            <person name="Howarth C."/>
            <person name="Lui A."/>
            <person name="MacDonald P.J.P."/>
            <person name="Montmayeur A."/>
            <person name="Murphy C."/>
            <person name="Neiman D."/>
            <person name="Pearson M."/>
            <person name="Priest M."/>
            <person name="Roberts A."/>
            <person name="Saif S."/>
            <person name="Shea T."/>
            <person name="Sisk P."/>
            <person name="Stolte C."/>
            <person name="Sykes S."/>
            <person name="Wortman J."/>
            <person name="Nusbaum C."/>
            <person name="Birren B."/>
        </authorList>
    </citation>
    <scope>NUCLEOTIDE SEQUENCE [LARGE SCALE GENOMIC DNA]</scope>
    <source>
        <strain evidence="3 4">YIT 11850</strain>
    </source>
</reference>
<dbReference type="AlphaFoldDB" id="H1CYE3"/>
<dbReference type="InterPro" id="IPR036890">
    <property type="entry name" value="HATPase_C_sf"/>
</dbReference>
<evidence type="ECO:0000313" key="3">
    <source>
        <dbReference type="EMBL" id="EHO63706.1"/>
    </source>
</evidence>
<feature type="transmembrane region" description="Helical" evidence="2">
    <location>
        <begin position="12"/>
        <end position="32"/>
    </location>
</feature>
<gene>
    <name evidence="3" type="ORF">HMPREF9453_00381</name>
</gene>
<dbReference type="SUPFAM" id="SSF55874">
    <property type="entry name" value="ATPase domain of HSP90 chaperone/DNA topoisomerase II/histidine kinase"/>
    <property type="match status" value="1"/>
</dbReference>
<comment type="caution">
    <text evidence="3">The sequence shown here is derived from an EMBL/GenBank/DDBJ whole genome shotgun (WGS) entry which is preliminary data.</text>
</comment>
<name>H1CYE3_9FIRM</name>
<dbReference type="EMBL" id="ADLT01000011">
    <property type="protein sequence ID" value="EHO63706.1"/>
    <property type="molecule type" value="Genomic_DNA"/>
</dbReference>